<comment type="caution">
    <text evidence="1">The sequence shown here is derived from an EMBL/GenBank/DDBJ whole genome shotgun (WGS) entry which is preliminary data.</text>
</comment>
<evidence type="ECO:0000313" key="1">
    <source>
        <dbReference type="EMBL" id="KPD32450.1"/>
    </source>
</evidence>
<evidence type="ECO:0000313" key="2">
    <source>
        <dbReference type="Proteomes" id="UP000053099"/>
    </source>
</evidence>
<dbReference type="EMBL" id="LJJR01000007">
    <property type="protein sequence ID" value="KPD32450.1"/>
    <property type="molecule type" value="Genomic_DNA"/>
</dbReference>
<accession>A0A0N1KQ82</accession>
<dbReference type="AlphaFoldDB" id="A0A0N1KQ82"/>
<gene>
    <name evidence="1" type="ORF">AN926_03305</name>
</gene>
<name>A0A0N1KQ82_THESC</name>
<protein>
    <submittedName>
        <fullName evidence="1">Uncharacterized protein</fullName>
    </submittedName>
</protein>
<sequence length="131" mass="14573">MVALRKLLPPYTLHTPGGERVYLPDLKGKILVLLRDPGMAQALALRQEELAALEAQAFLLAQETHESPLPILMDREGNLVHAIPEKGILVADPFLEIYHLGPVEDVEEVLEWVCFTGAQCPECVLPEAEWL</sequence>
<proteinExistence type="predicted"/>
<dbReference type="PATRIC" id="fig|37636.3.peg.2391"/>
<organism evidence="1 2">
    <name type="scientific">Thermus scotoductus</name>
    <dbReference type="NCBI Taxonomy" id="37636"/>
    <lineage>
        <taxon>Bacteria</taxon>
        <taxon>Thermotogati</taxon>
        <taxon>Deinococcota</taxon>
        <taxon>Deinococci</taxon>
        <taxon>Thermales</taxon>
        <taxon>Thermaceae</taxon>
        <taxon>Thermus</taxon>
    </lineage>
</organism>
<dbReference type="InterPro" id="IPR036249">
    <property type="entry name" value="Thioredoxin-like_sf"/>
</dbReference>
<dbReference type="SUPFAM" id="SSF52833">
    <property type="entry name" value="Thioredoxin-like"/>
    <property type="match status" value="1"/>
</dbReference>
<dbReference type="Proteomes" id="UP000053099">
    <property type="component" value="Unassembled WGS sequence"/>
</dbReference>
<reference evidence="1 2" key="1">
    <citation type="submission" date="2015-09" db="EMBL/GenBank/DDBJ databases">
        <title>Draft genome sequence of Thermus scotoductus strain K1 isolated from a geothermal spring in Nagorno-Karabakh, Armenia.</title>
        <authorList>
            <person name="Saghatelyan A."/>
            <person name="Poghosyan L."/>
            <person name="Panosyan H."/>
            <person name="Birkeland N.-K."/>
        </authorList>
    </citation>
    <scope>NUCLEOTIDE SEQUENCE [LARGE SCALE GENOMIC DNA]</scope>
    <source>
        <strain evidence="1 2">K1</strain>
    </source>
</reference>